<dbReference type="EMBL" id="BAABME010001579">
    <property type="protein sequence ID" value="GAA0150376.1"/>
    <property type="molecule type" value="Genomic_DNA"/>
</dbReference>
<feature type="region of interest" description="Disordered" evidence="1">
    <location>
        <begin position="1"/>
        <end position="20"/>
    </location>
</feature>
<feature type="compositionally biased region" description="Polar residues" evidence="1">
    <location>
        <begin position="1"/>
        <end position="11"/>
    </location>
</feature>
<accession>A0AAV3PGH2</accession>
<proteinExistence type="predicted"/>
<organism evidence="2 3">
    <name type="scientific">Lithospermum erythrorhizon</name>
    <name type="common">Purple gromwell</name>
    <name type="synonym">Lithospermum officinale var. erythrorhizon</name>
    <dbReference type="NCBI Taxonomy" id="34254"/>
    <lineage>
        <taxon>Eukaryota</taxon>
        <taxon>Viridiplantae</taxon>
        <taxon>Streptophyta</taxon>
        <taxon>Embryophyta</taxon>
        <taxon>Tracheophyta</taxon>
        <taxon>Spermatophyta</taxon>
        <taxon>Magnoliopsida</taxon>
        <taxon>eudicotyledons</taxon>
        <taxon>Gunneridae</taxon>
        <taxon>Pentapetalae</taxon>
        <taxon>asterids</taxon>
        <taxon>lamiids</taxon>
        <taxon>Boraginales</taxon>
        <taxon>Boraginaceae</taxon>
        <taxon>Boraginoideae</taxon>
        <taxon>Lithospermeae</taxon>
        <taxon>Lithospermum</taxon>
    </lineage>
</organism>
<keyword evidence="3" id="KW-1185">Reference proteome</keyword>
<dbReference type="Proteomes" id="UP001454036">
    <property type="component" value="Unassembled WGS sequence"/>
</dbReference>
<name>A0AAV3PGH2_LITER</name>
<dbReference type="AlphaFoldDB" id="A0AAV3PGH2"/>
<gene>
    <name evidence="2" type="ORF">LIER_09329</name>
</gene>
<protein>
    <submittedName>
        <fullName evidence="2">Uncharacterized protein</fullName>
    </submittedName>
</protein>
<comment type="caution">
    <text evidence="2">The sequence shown here is derived from an EMBL/GenBank/DDBJ whole genome shotgun (WGS) entry which is preliminary data.</text>
</comment>
<evidence type="ECO:0000256" key="1">
    <source>
        <dbReference type="SAM" id="MobiDB-lite"/>
    </source>
</evidence>
<reference evidence="2 3" key="1">
    <citation type="submission" date="2024-01" db="EMBL/GenBank/DDBJ databases">
        <title>The complete chloroplast genome sequence of Lithospermum erythrorhizon: insights into the phylogenetic relationship among Boraginaceae species and the maternal lineages of purple gromwells.</title>
        <authorList>
            <person name="Okada T."/>
            <person name="Watanabe K."/>
        </authorList>
    </citation>
    <scope>NUCLEOTIDE SEQUENCE [LARGE SCALE GENOMIC DNA]</scope>
</reference>
<evidence type="ECO:0000313" key="3">
    <source>
        <dbReference type="Proteomes" id="UP001454036"/>
    </source>
</evidence>
<sequence>MSGQQQQQLNASAMHPDYQHPPLVPEVEAIFQQRLHEERAAWEHERGSPEYTRSQQPGIAAIRPSPRAVTTILVTPNTLLVPRRHGHTLHPSESYVACPDCKSSVAIPKGYTTWPVNPVRRVAIGPYHVSRVLGLDTAELEEMDGKRVPRTWHASKLRKFYC</sequence>
<evidence type="ECO:0000313" key="2">
    <source>
        <dbReference type="EMBL" id="GAA0150376.1"/>
    </source>
</evidence>